<dbReference type="Proteomes" id="UP000008825">
    <property type="component" value="Chromosome"/>
</dbReference>
<keyword evidence="3 6" id="KW-0812">Transmembrane</keyword>
<feature type="transmembrane region" description="Helical" evidence="6">
    <location>
        <begin position="64"/>
        <end position="84"/>
    </location>
</feature>
<dbReference type="HOGENOM" id="CLU_001265_61_1_7"/>
<evidence type="ECO:0000313" key="8">
    <source>
        <dbReference type="EMBL" id="ACH37807.2"/>
    </source>
</evidence>
<feature type="transmembrane region" description="Helical" evidence="6">
    <location>
        <begin position="31"/>
        <end position="52"/>
    </location>
</feature>
<dbReference type="AlphaFoldDB" id="B5EE69"/>
<feature type="transmembrane region" description="Helical" evidence="6">
    <location>
        <begin position="174"/>
        <end position="194"/>
    </location>
</feature>
<gene>
    <name evidence="8" type="ordered locus">Gbem_0782</name>
</gene>
<sequence length="412" mass="42869">MIFPEELLSDGHEDAVIAGWRMWSAVGSMSLCVAMLIASEFMPVSLLTPIAADLGATAGMAGQAISISGLFAVVTSLFIATIAGRIDRRHLLMGLTGLMLASLILIAEASSFGMLMIARAVLGMVVGGFWALATATIMRLVPKDAVPKTLGAMYTGNALATTFAAPIGSYLGGIIGWRGVFWALVPIVVLNLIWQWISLPSMPPQTANPVGKVFGLLQRRNVAFAMAGVMLSFAGAFGVFTYMRPFLEAYTRVSVPQLSLLLLAMGGAGFVGTYGATALLERHLYSLLRLLPLALGVVTIGLLSVGHVLWGVAAMLIAWGTLNSAIPVSWSAWLAKGISDEPESGGGLIVAAIQLSIMLGAAFGGLLLDHISIAATLIGGAVLLVLASLIIGNGDRIRSSVGANGQAVNPLR</sequence>
<dbReference type="PANTHER" id="PTHR43124:SF5">
    <property type="entry name" value="PURINE RIBONUCLEOSIDE EFFLUX PUMP NEPI"/>
    <property type="match status" value="1"/>
</dbReference>
<dbReference type="GO" id="GO:0005886">
    <property type="term" value="C:plasma membrane"/>
    <property type="evidence" value="ECO:0007669"/>
    <property type="project" value="UniProtKB-SubCell"/>
</dbReference>
<dbReference type="PANTHER" id="PTHR43124">
    <property type="entry name" value="PURINE EFFLUX PUMP PBUE"/>
    <property type="match status" value="1"/>
</dbReference>
<feature type="transmembrane region" description="Helical" evidence="6">
    <location>
        <begin position="222"/>
        <end position="240"/>
    </location>
</feature>
<evidence type="ECO:0000256" key="6">
    <source>
        <dbReference type="SAM" id="Phobius"/>
    </source>
</evidence>
<keyword evidence="5 6" id="KW-0472">Membrane</keyword>
<keyword evidence="9" id="KW-1185">Reference proteome</keyword>
<dbReference type="CDD" id="cd17324">
    <property type="entry name" value="MFS_NepI_like"/>
    <property type="match status" value="1"/>
</dbReference>
<protein>
    <submittedName>
        <fullName evidence="8">Membrane protein, major facilitator superfamily</fullName>
    </submittedName>
</protein>
<evidence type="ECO:0000256" key="5">
    <source>
        <dbReference type="ARBA" id="ARBA00023136"/>
    </source>
</evidence>
<evidence type="ECO:0000256" key="3">
    <source>
        <dbReference type="ARBA" id="ARBA00022692"/>
    </source>
</evidence>
<keyword evidence="4 6" id="KW-1133">Transmembrane helix</keyword>
<accession>B5EE69</accession>
<evidence type="ECO:0000256" key="4">
    <source>
        <dbReference type="ARBA" id="ARBA00022989"/>
    </source>
</evidence>
<feature type="transmembrane region" description="Helical" evidence="6">
    <location>
        <begin position="347"/>
        <end position="367"/>
    </location>
</feature>
<dbReference type="InterPro" id="IPR011701">
    <property type="entry name" value="MFS"/>
</dbReference>
<comment type="subcellular location">
    <subcellularLocation>
        <location evidence="1">Cell membrane</location>
        <topology evidence="1">Multi-pass membrane protein</topology>
    </subcellularLocation>
</comment>
<keyword evidence="2" id="KW-1003">Cell membrane</keyword>
<feature type="transmembrane region" description="Helical" evidence="6">
    <location>
        <begin position="373"/>
        <end position="391"/>
    </location>
</feature>
<organism evidence="8 9">
    <name type="scientific">Citrifermentans bemidjiense (strain ATCC BAA-1014 / DSM 16622 / JCM 12645 / Bem)</name>
    <name type="common">Geobacter bemidjiensis</name>
    <dbReference type="NCBI Taxonomy" id="404380"/>
    <lineage>
        <taxon>Bacteria</taxon>
        <taxon>Pseudomonadati</taxon>
        <taxon>Thermodesulfobacteriota</taxon>
        <taxon>Desulfuromonadia</taxon>
        <taxon>Geobacterales</taxon>
        <taxon>Geobacteraceae</taxon>
        <taxon>Citrifermentans</taxon>
    </lineage>
</organism>
<feature type="transmembrane region" description="Helical" evidence="6">
    <location>
        <begin position="91"/>
        <end position="110"/>
    </location>
</feature>
<feature type="transmembrane region" description="Helical" evidence="6">
    <location>
        <begin position="316"/>
        <end position="335"/>
    </location>
</feature>
<name>B5EE69_CITBB</name>
<evidence type="ECO:0000256" key="1">
    <source>
        <dbReference type="ARBA" id="ARBA00004651"/>
    </source>
</evidence>
<feature type="domain" description="Major facilitator superfamily (MFS) profile" evidence="7">
    <location>
        <begin position="1"/>
        <end position="398"/>
    </location>
</feature>
<dbReference type="PROSITE" id="PS50850">
    <property type="entry name" value="MFS"/>
    <property type="match status" value="1"/>
</dbReference>
<dbReference type="InterPro" id="IPR036259">
    <property type="entry name" value="MFS_trans_sf"/>
</dbReference>
<dbReference type="STRING" id="404380.Gbem_0782"/>
<dbReference type="EMBL" id="CP001124">
    <property type="protein sequence ID" value="ACH37807.2"/>
    <property type="molecule type" value="Genomic_DNA"/>
</dbReference>
<evidence type="ECO:0000259" key="7">
    <source>
        <dbReference type="PROSITE" id="PS50850"/>
    </source>
</evidence>
<feature type="transmembrane region" description="Helical" evidence="6">
    <location>
        <begin position="116"/>
        <end position="138"/>
    </location>
</feature>
<evidence type="ECO:0000313" key="9">
    <source>
        <dbReference type="Proteomes" id="UP000008825"/>
    </source>
</evidence>
<dbReference type="KEGG" id="gbm:Gbem_0782"/>
<dbReference type="InterPro" id="IPR020846">
    <property type="entry name" value="MFS_dom"/>
</dbReference>
<dbReference type="eggNOG" id="COG2814">
    <property type="taxonomic scope" value="Bacteria"/>
</dbReference>
<dbReference type="SUPFAM" id="SSF103473">
    <property type="entry name" value="MFS general substrate transporter"/>
    <property type="match status" value="1"/>
</dbReference>
<evidence type="ECO:0000256" key="2">
    <source>
        <dbReference type="ARBA" id="ARBA00022475"/>
    </source>
</evidence>
<reference evidence="8 9" key="2">
    <citation type="journal article" date="2010" name="BMC Genomics">
        <title>The genome of Geobacter bemidjiensis, exemplar for the subsurface clade of Geobacter species that predominate in Fe(III)-reducing subsurface environments.</title>
        <authorList>
            <person name="Aklujkar M."/>
            <person name="Young N.D."/>
            <person name="Holmes D."/>
            <person name="Chavan M."/>
            <person name="Risso C."/>
            <person name="Kiss H.E."/>
            <person name="Han C.S."/>
            <person name="Land M.L."/>
            <person name="Lovley D.R."/>
        </authorList>
    </citation>
    <scope>NUCLEOTIDE SEQUENCE [LARGE SCALE GENOMIC DNA]</scope>
    <source>
        <strain evidence="9">ATCC BAA-1014 / DSM 16622 / JCM 12645 / Bem</strain>
    </source>
</reference>
<feature type="transmembrane region" description="Helical" evidence="6">
    <location>
        <begin position="150"/>
        <end position="168"/>
    </location>
</feature>
<proteinExistence type="predicted"/>
<dbReference type="Gene3D" id="1.20.1250.20">
    <property type="entry name" value="MFS general substrate transporter like domains"/>
    <property type="match status" value="1"/>
</dbReference>
<reference evidence="8 9" key="1">
    <citation type="submission" date="2008-07" db="EMBL/GenBank/DDBJ databases">
        <title>Complete sequence of Geobacter bemidjiensis BEM.</title>
        <authorList>
            <consortium name="US DOE Joint Genome Institute"/>
            <person name="Lucas S."/>
            <person name="Copeland A."/>
            <person name="Lapidus A."/>
            <person name="Glavina del Rio T."/>
            <person name="Dalin E."/>
            <person name="Tice H."/>
            <person name="Bruce D."/>
            <person name="Goodwin L."/>
            <person name="Pitluck S."/>
            <person name="Kiss H."/>
            <person name="Brettin T."/>
            <person name="Detter J.C."/>
            <person name="Han C."/>
            <person name="Kuske C.R."/>
            <person name="Schmutz J."/>
            <person name="Larimer F."/>
            <person name="Land M."/>
            <person name="Hauser L."/>
            <person name="Kyrpides N."/>
            <person name="Lykidis A."/>
            <person name="Lovley D."/>
            <person name="Richardson P."/>
        </authorList>
    </citation>
    <scope>NUCLEOTIDE SEQUENCE [LARGE SCALE GENOMIC DNA]</scope>
    <source>
        <strain evidence="9">ATCC BAA-1014 / DSM 16622 / JCM 12645 / Bem</strain>
    </source>
</reference>
<dbReference type="InterPro" id="IPR050189">
    <property type="entry name" value="MFS_Efflux_Transporters"/>
</dbReference>
<dbReference type="Pfam" id="PF07690">
    <property type="entry name" value="MFS_1"/>
    <property type="match status" value="1"/>
</dbReference>
<dbReference type="GO" id="GO:0022857">
    <property type="term" value="F:transmembrane transporter activity"/>
    <property type="evidence" value="ECO:0007669"/>
    <property type="project" value="InterPro"/>
</dbReference>
<feature type="transmembrane region" description="Helical" evidence="6">
    <location>
        <begin position="287"/>
        <end position="310"/>
    </location>
</feature>
<feature type="transmembrane region" description="Helical" evidence="6">
    <location>
        <begin position="260"/>
        <end position="280"/>
    </location>
</feature>